<keyword evidence="3" id="KW-1185">Reference proteome</keyword>
<feature type="compositionally biased region" description="Polar residues" evidence="1">
    <location>
        <begin position="194"/>
        <end position="214"/>
    </location>
</feature>
<dbReference type="InterPro" id="IPR029058">
    <property type="entry name" value="AB_hydrolase_fold"/>
</dbReference>
<dbReference type="GO" id="GO:0017171">
    <property type="term" value="F:serine hydrolase activity"/>
    <property type="evidence" value="ECO:0007669"/>
    <property type="project" value="TreeGrafter"/>
</dbReference>
<dbReference type="EMBL" id="JBAMIC010000003">
    <property type="protein sequence ID" value="KAK7109095.1"/>
    <property type="molecule type" value="Genomic_DNA"/>
</dbReference>
<accession>A0AAN9BPZ9</accession>
<evidence type="ECO:0000313" key="2">
    <source>
        <dbReference type="EMBL" id="KAK7109095.1"/>
    </source>
</evidence>
<protein>
    <submittedName>
        <fullName evidence="2">Uncharacterized protein</fullName>
    </submittedName>
</protein>
<feature type="region of interest" description="Disordered" evidence="1">
    <location>
        <begin position="459"/>
        <end position="484"/>
    </location>
</feature>
<gene>
    <name evidence="2" type="ORF">V1264_013200</name>
</gene>
<feature type="compositionally biased region" description="Polar residues" evidence="1">
    <location>
        <begin position="235"/>
        <end position="260"/>
    </location>
</feature>
<organism evidence="2 3">
    <name type="scientific">Littorina saxatilis</name>
    <dbReference type="NCBI Taxonomy" id="31220"/>
    <lineage>
        <taxon>Eukaryota</taxon>
        <taxon>Metazoa</taxon>
        <taxon>Spiralia</taxon>
        <taxon>Lophotrochozoa</taxon>
        <taxon>Mollusca</taxon>
        <taxon>Gastropoda</taxon>
        <taxon>Caenogastropoda</taxon>
        <taxon>Littorinimorpha</taxon>
        <taxon>Littorinoidea</taxon>
        <taxon>Littorinidae</taxon>
        <taxon>Littorina</taxon>
    </lineage>
</organism>
<feature type="region of interest" description="Disordered" evidence="1">
    <location>
        <begin position="194"/>
        <end position="306"/>
    </location>
</feature>
<dbReference type="SUPFAM" id="SSF53474">
    <property type="entry name" value="alpha/beta-Hydrolases"/>
    <property type="match status" value="1"/>
</dbReference>
<proteinExistence type="predicted"/>
<sequence length="700" mass="75848">MQIPLGRLQRALSHPMSRRRLVRGAGATAAIKTVATLWSCRTLQSSLRRTVLTRRGASRAYWYFAGDCTTSPVAGIFPAVLSGFREAVSDRAFESVRRGVGSFQKGAARRGLHTVAGSHSTFVVGVDLRTFRTGGIKAKLLPVEGEVNRVEAAGLHTGPVLVVRMPCRCFRPRNRKVSPSRHFEVPEITVISTSSLTTQGSPVANSPTSQNPNPQGLAGSLKNPPDVPIQADLANGSTTPDATNRSGGPATPDSSPTVDNSDLFGPRGAFGLPKEDSCEIPLHKESETKAAEETQKPTSGEPENALNDLEGIAFSRRTFGRFDVYSCVNDDDKEYDVTATSKRPLVIMIPWLNAQTRHVQKYNRLYLQQGIDVLHLSVTPMQILRPLRIKGILGELIEMLMDKEGQFADRPIIVHGFSIGAFVWGQMLVEMAARGSNGDDYDISGGGGDISGDFSVLSSKARDEDSNTPASTQGTSTHSGHSSPAVDFFVASAGQQDKLPNDNEKASTQKKQAKTTTTKEKTLKTSKKTKTSKSPALPKVTTNVEVQLRFLGVVMDSPTPVNNMLDGITKSVSDNALVKATIRGLLSSYFRLFPRSVHAHYVAGEEAAITNPKGLPVLMLYSSADIIVPSTSIDDVVAKWVERGVQVRVRKWEDSPHVGHFRHHPEQYQKELDMFLEQLSPAASLAKPAASSTPSKACET</sequence>
<feature type="compositionally biased region" description="Basic and acidic residues" evidence="1">
    <location>
        <begin position="273"/>
        <end position="295"/>
    </location>
</feature>
<comment type="caution">
    <text evidence="2">The sequence shown here is derived from an EMBL/GenBank/DDBJ whole genome shotgun (WGS) entry which is preliminary data.</text>
</comment>
<dbReference type="AlphaFoldDB" id="A0AAN9BPZ9"/>
<dbReference type="Proteomes" id="UP001374579">
    <property type="component" value="Unassembled WGS sequence"/>
</dbReference>
<evidence type="ECO:0000256" key="1">
    <source>
        <dbReference type="SAM" id="MobiDB-lite"/>
    </source>
</evidence>
<feature type="compositionally biased region" description="Low complexity" evidence="1">
    <location>
        <begin position="471"/>
        <end position="483"/>
    </location>
</feature>
<dbReference type="Pfam" id="PF05705">
    <property type="entry name" value="DUF829"/>
    <property type="match status" value="2"/>
</dbReference>
<name>A0AAN9BPZ9_9CAEN</name>
<dbReference type="Gene3D" id="3.40.50.1820">
    <property type="entry name" value="alpha/beta hydrolase"/>
    <property type="match status" value="1"/>
</dbReference>
<reference evidence="2 3" key="1">
    <citation type="submission" date="2024-02" db="EMBL/GenBank/DDBJ databases">
        <title>Chromosome-scale genome assembly of the rough periwinkle Littorina saxatilis.</title>
        <authorList>
            <person name="De Jode A."/>
            <person name="Faria R."/>
            <person name="Formenti G."/>
            <person name="Sims Y."/>
            <person name="Smith T.P."/>
            <person name="Tracey A."/>
            <person name="Wood J.M.D."/>
            <person name="Zagrodzka Z.B."/>
            <person name="Johannesson K."/>
            <person name="Butlin R.K."/>
            <person name="Leder E.H."/>
        </authorList>
    </citation>
    <scope>NUCLEOTIDE SEQUENCE [LARGE SCALE GENOMIC DNA]</scope>
    <source>
        <strain evidence="2">Snail1</strain>
        <tissue evidence="2">Muscle</tissue>
    </source>
</reference>
<evidence type="ECO:0000313" key="3">
    <source>
        <dbReference type="Proteomes" id="UP001374579"/>
    </source>
</evidence>
<dbReference type="InterPro" id="IPR008547">
    <property type="entry name" value="DUF829_TMEM53"/>
</dbReference>
<dbReference type="PANTHER" id="PTHR20908">
    <property type="entry name" value="LD15586P"/>
    <property type="match status" value="1"/>
</dbReference>
<feature type="region of interest" description="Disordered" evidence="1">
    <location>
        <begin position="497"/>
        <end position="537"/>
    </location>
</feature>
<dbReference type="PANTHER" id="PTHR20908:SF1">
    <property type="entry name" value="LD15586P"/>
    <property type="match status" value="1"/>
</dbReference>